<proteinExistence type="predicted"/>
<keyword evidence="2" id="KW-1185">Reference proteome</keyword>
<protein>
    <submittedName>
        <fullName evidence="3">Uncharacterized protein</fullName>
    </submittedName>
</protein>
<accession>A0A0N5AI53</accession>
<evidence type="ECO:0000313" key="2">
    <source>
        <dbReference type="Proteomes" id="UP000046393"/>
    </source>
</evidence>
<feature type="region of interest" description="Disordered" evidence="1">
    <location>
        <begin position="1"/>
        <end position="56"/>
    </location>
</feature>
<dbReference type="WBParaSite" id="SMUV_0000408301-mRNA-1">
    <property type="protein sequence ID" value="SMUV_0000408301-mRNA-1"/>
    <property type="gene ID" value="SMUV_0000408301"/>
</dbReference>
<dbReference type="AlphaFoldDB" id="A0A0N5AI53"/>
<organism evidence="2 3">
    <name type="scientific">Syphacia muris</name>
    <dbReference type="NCBI Taxonomy" id="451379"/>
    <lineage>
        <taxon>Eukaryota</taxon>
        <taxon>Metazoa</taxon>
        <taxon>Ecdysozoa</taxon>
        <taxon>Nematoda</taxon>
        <taxon>Chromadorea</taxon>
        <taxon>Rhabditida</taxon>
        <taxon>Spirurina</taxon>
        <taxon>Oxyuridomorpha</taxon>
        <taxon>Oxyuroidea</taxon>
        <taxon>Oxyuridae</taxon>
        <taxon>Syphacia</taxon>
    </lineage>
</organism>
<dbReference type="Proteomes" id="UP000046393">
    <property type="component" value="Unplaced"/>
</dbReference>
<sequence>MPQMGTEAKKECLRKKRNGNEKKANEGNWRSRNLGKEPPKKMRQKHLKKKPNGQQPTTLLKFTSQIVAEFIINSVYRCCSINTAVKLADSELGFRLLKGIGSLYPYLLINDYCCRNFDFYYFSPVNSGFDSAAAAAAVLKATVLKILYTSLLEDSFVLESSLITDLEFNRKEDERRRKGRGKGINQKEDLFIVRFVMKRIK</sequence>
<evidence type="ECO:0000313" key="3">
    <source>
        <dbReference type="WBParaSite" id="SMUV_0000408301-mRNA-1"/>
    </source>
</evidence>
<evidence type="ECO:0000256" key="1">
    <source>
        <dbReference type="SAM" id="MobiDB-lite"/>
    </source>
</evidence>
<name>A0A0N5AI53_9BILA</name>
<reference evidence="3" key="1">
    <citation type="submission" date="2017-02" db="UniProtKB">
        <authorList>
            <consortium name="WormBaseParasite"/>
        </authorList>
    </citation>
    <scope>IDENTIFICATION</scope>
</reference>
<feature type="compositionally biased region" description="Basic residues" evidence="1">
    <location>
        <begin position="41"/>
        <end position="51"/>
    </location>
</feature>